<organism evidence="2 3">
    <name type="scientific">Parastrongyloides trichosuri</name>
    <name type="common">Possum-specific nematode worm</name>
    <dbReference type="NCBI Taxonomy" id="131310"/>
    <lineage>
        <taxon>Eukaryota</taxon>
        <taxon>Metazoa</taxon>
        <taxon>Ecdysozoa</taxon>
        <taxon>Nematoda</taxon>
        <taxon>Chromadorea</taxon>
        <taxon>Rhabditida</taxon>
        <taxon>Tylenchina</taxon>
        <taxon>Panagrolaimomorpha</taxon>
        <taxon>Strongyloidoidea</taxon>
        <taxon>Strongyloididae</taxon>
        <taxon>Parastrongyloides</taxon>
    </lineage>
</organism>
<dbReference type="WBParaSite" id="PTRK_0001061533.1">
    <property type="protein sequence ID" value="PTRK_0001061533.1"/>
    <property type="gene ID" value="PTRK_0001061533"/>
</dbReference>
<sequence length="93" mass="10488">MKLTIFLITFAVSTTFGRALLSNEKYQNAELSRSKRHLFSNPKDLMKQVTPKDNIHGIPFSNKPLKGESNLVKKAANGNYQKPLKGTIKEVKK</sequence>
<evidence type="ECO:0000256" key="1">
    <source>
        <dbReference type="SAM" id="SignalP"/>
    </source>
</evidence>
<proteinExistence type="predicted"/>
<reference evidence="3" key="1">
    <citation type="submission" date="2017-02" db="UniProtKB">
        <authorList>
            <consortium name="WormBaseParasite"/>
        </authorList>
    </citation>
    <scope>IDENTIFICATION</scope>
</reference>
<protein>
    <submittedName>
        <fullName evidence="3">Secreted protein</fullName>
    </submittedName>
</protein>
<dbReference type="AlphaFoldDB" id="A0A0N4ZQ09"/>
<evidence type="ECO:0000313" key="3">
    <source>
        <dbReference type="WBParaSite" id="PTRK_0001061533.1"/>
    </source>
</evidence>
<accession>A0A0N4ZQ09</accession>
<feature type="chain" id="PRO_5005892166" evidence="1">
    <location>
        <begin position="20"/>
        <end position="93"/>
    </location>
</feature>
<dbReference type="Proteomes" id="UP000038045">
    <property type="component" value="Unplaced"/>
</dbReference>
<evidence type="ECO:0000313" key="2">
    <source>
        <dbReference type="Proteomes" id="UP000038045"/>
    </source>
</evidence>
<name>A0A0N4ZQ09_PARTI</name>
<keyword evidence="1" id="KW-0732">Signal</keyword>
<keyword evidence="2" id="KW-1185">Reference proteome</keyword>
<feature type="signal peptide" evidence="1">
    <location>
        <begin position="1"/>
        <end position="19"/>
    </location>
</feature>